<feature type="compositionally biased region" description="Polar residues" evidence="1">
    <location>
        <begin position="41"/>
        <end position="53"/>
    </location>
</feature>
<dbReference type="Proteomes" id="UP000743370">
    <property type="component" value="Unassembled WGS sequence"/>
</dbReference>
<feature type="compositionally biased region" description="Basic and acidic residues" evidence="1">
    <location>
        <begin position="58"/>
        <end position="69"/>
    </location>
</feature>
<accession>A0A0L9U5D0</accession>
<evidence type="ECO:0000313" key="5">
    <source>
        <dbReference type="Proteomes" id="UP000743370"/>
    </source>
</evidence>
<reference evidence="2 5" key="3">
    <citation type="submission" date="2020-05" db="EMBL/GenBank/DDBJ databases">
        <title>Vigna angularis (adzuki bean) Var. LongXiaoDou No. 4 denovo assembly.</title>
        <authorList>
            <person name="Xiang H."/>
        </authorList>
    </citation>
    <scope>NUCLEOTIDE SEQUENCE [LARGE SCALE GENOMIC DNA]</scope>
    <source>
        <tissue evidence="2">Leaf</tissue>
    </source>
</reference>
<evidence type="ECO:0000313" key="4">
    <source>
        <dbReference type="Proteomes" id="UP000053144"/>
    </source>
</evidence>
<gene>
    <name evidence="2" type="ORF">HKW66_Vig0116250</name>
    <name evidence="3" type="ORF">LR48_Vigan03g101100</name>
</gene>
<evidence type="ECO:0000313" key="3">
    <source>
        <dbReference type="EMBL" id="KOM37629.1"/>
    </source>
</evidence>
<dbReference type="AlphaFoldDB" id="A0A0L9U5D0"/>
<dbReference type="Gramene" id="KOM37629">
    <property type="protein sequence ID" value="KOM37629"/>
    <property type="gene ID" value="LR48_Vigan03g101100"/>
</dbReference>
<protein>
    <submittedName>
        <fullName evidence="3">Uncharacterized protein</fullName>
    </submittedName>
</protein>
<dbReference type="EMBL" id="CM003373">
    <property type="protein sequence ID" value="KOM37629.1"/>
    <property type="molecule type" value="Genomic_DNA"/>
</dbReference>
<reference evidence="3" key="2">
    <citation type="submission" date="2015-02" db="EMBL/GenBank/DDBJ databases">
        <authorList>
            <person name="Chooi Y.-H."/>
        </authorList>
    </citation>
    <scope>NUCLEOTIDE SEQUENCE</scope>
    <source>
        <tissue evidence="3">Seedling</tissue>
    </source>
</reference>
<evidence type="ECO:0000313" key="2">
    <source>
        <dbReference type="EMBL" id="KAG2404703.1"/>
    </source>
</evidence>
<sequence>MTSCRMTFSFLPVKKLPTTITVPSQVPSPPNAPPPRRDGGTQESWTRARSTRSGAVRRGCERGGGRGGDEYEEDSGDDDSEDDEEESLLTEHVVNQASDGEPGFVGLWRVGVIDGLGLMPSENQF</sequence>
<reference evidence="4" key="1">
    <citation type="journal article" date="2015" name="Proc. Natl. Acad. Sci. U.S.A.">
        <title>Genome sequencing of adzuki bean (Vigna angularis) provides insight into high starch and low fat accumulation and domestication.</title>
        <authorList>
            <person name="Yang K."/>
            <person name="Tian Z."/>
            <person name="Chen C."/>
            <person name="Luo L."/>
            <person name="Zhao B."/>
            <person name="Wang Z."/>
            <person name="Yu L."/>
            <person name="Li Y."/>
            <person name="Sun Y."/>
            <person name="Li W."/>
            <person name="Chen Y."/>
            <person name="Li Y."/>
            <person name="Zhang Y."/>
            <person name="Ai D."/>
            <person name="Zhao J."/>
            <person name="Shang C."/>
            <person name="Ma Y."/>
            <person name="Wu B."/>
            <person name="Wang M."/>
            <person name="Gao L."/>
            <person name="Sun D."/>
            <person name="Zhang P."/>
            <person name="Guo F."/>
            <person name="Wang W."/>
            <person name="Li Y."/>
            <person name="Wang J."/>
            <person name="Varshney R.K."/>
            <person name="Wang J."/>
            <person name="Ling H.Q."/>
            <person name="Wan P."/>
        </authorList>
    </citation>
    <scope>NUCLEOTIDE SEQUENCE</scope>
    <source>
        <strain evidence="4">cv. Jingnong 6</strain>
    </source>
</reference>
<feature type="region of interest" description="Disordered" evidence="1">
    <location>
        <begin position="18"/>
        <end position="88"/>
    </location>
</feature>
<organism evidence="3 4">
    <name type="scientific">Phaseolus angularis</name>
    <name type="common">Azuki bean</name>
    <name type="synonym">Vigna angularis</name>
    <dbReference type="NCBI Taxonomy" id="3914"/>
    <lineage>
        <taxon>Eukaryota</taxon>
        <taxon>Viridiplantae</taxon>
        <taxon>Streptophyta</taxon>
        <taxon>Embryophyta</taxon>
        <taxon>Tracheophyta</taxon>
        <taxon>Spermatophyta</taxon>
        <taxon>Magnoliopsida</taxon>
        <taxon>eudicotyledons</taxon>
        <taxon>Gunneridae</taxon>
        <taxon>Pentapetalae</taxon>
        <taxon>rosids</taxon>
        <taxon>fabids</taxon>
        <taxon>Fabales</taxon>
        <taxon>Fabaceae</taxon>
        <taxon>Papilionoideae</taxon>
        <taxon>50 kb inversion clade</taxon>
        <taxon>NPAAA clade</taxon>
        <taxon>indigoferoid/millettioid clade</taxon>
        <taxon>Phaseoleae</taxon>
        <taxon>Vigna</taxon>
    </lineage>
</organism>
<name>A0A0L9U5D0_PHAAN</name>
<evidence type="ECO:0000256" key="1">
    <source>
        <dbReference type="SAM" id="MobiDB-lite"/>
    </source>
</evidence>
<feature type="compositionally biased region" description="Acidic residues" evidence="1">
    <location>
        <begin position="70"/>
        <end position="88"/>
    </location>
</feature>
<dbReference type="EMBL" id="JABFOF010000002">
    <property type="protein sequence ID" value="KAG2404703.1"/>
    <property type="molecule type" value="Genomic_DNA"/>
</dbReference>
<dbReference type="Proteomes" id="UP000053144">
    <property type="component" value="Chromosome 3"/>
</dbReference>
<proteinExistence type="predicted"/>